<name>A0A840IFZ9_9ACTN</name>
<evidence type="ECO:0008006" key="4">
    <source>
        <dbReference type="Google" id="ProtNLM"/>
    </source>
</evidence>
<evidence type="ECO:0000313" key="3">
    <source>
        <dbReference type="Proteomes" id="UP000585272"/>
    </source>
</evidence>
<gene>
    <name evidence="2" type="ORF">BDZ31_002712</name>
</gene>
<accession>A0A840IFZ9</accession>
<dbReference type="EMBL" id="JACHNU010000003">
    <property type="protein sequence ID" value="MBB4663123.1"/>
    <property type="molecule type" value="Genomic_DNA"/>
</dbReference>
<proteinExistence type="predicted"/>
<dbReference type="Proteomes" id="UP000585272">
    <property type="component" value="Unassembled WGS sequence"/>
</dbReference>
<dbReference type="AlphaFoldDB" id="A0A840IFZ9"/>
<reference evidence="2 3" key="1">
    <citation type="submission" date="2020-08" db="EMBL/GenBank/DDBJ databases">
        <title>Genomic Encyclopedia of Archaeal and Bacterial Type Strains, Phase II (KMG-II): from individual species to whole genera.</title>
        <authorList>
            <person name="Goeker M."/>
        </authorList>
    </citation>
    <scope>NUCLEOTIDE SEQUENCE [LARGE SCALE GENOMIC DNA]</scope>
    <source>
        <strain evidence="2 3">DSM 23288</strain>
    </source>
</reference>
<feature type="chain" id="PRO_5032557819" description="Htaa protein" evidence="1">
    <location>
        <begin position="30"/>
        <end position="344"/>
    </location>
</feature>
<protein>
    <recommendedName>
        <fullName evidence="4">Htaa protein</fullName>
    </recommendedName>
</protein>
<comment type="caution">
    <text evidence="2">The sequence shown here is derived from an EMBL/GenBank/DDBJ whole genome shotgun (WGS) entry which is preliminary data.</text>
</comment>
<keyword evidence="1" id="KW-0732">Signal</keyword>
<organism evidence="2 3">
    <name type="scientific">Conexibacter arvalis</name>
    <dbReference type="NCBI Taxonomy" id="912552"/>
    <lineage>
        <taxon>Bacteria</taxon>
        <taxon>Bacillati</taxon>
        <taxon>Actinomycetota</taxon>
        <taxon>Thermoleophilia</taxon>
        <taxon>Solirubrobacterales</taxon>
        <taxon>Conexibacteraceae</taxon>
        <taxon>Conexibacter</taxon>
    </lineage>
</organism>
<feature type="signal peptide" evidence="1">
    <location>
        <begin position="1"/>
        <end position="29"/>
    </location>
</feature>
<keyword evidence="3" id="KW-1185">Reference proteome</keyword>
<dbReference type="RefSeq" id="WP_183342851.1">
    <property type="nucleotide sequence ID" value="NZ_JACHNU010000003.1"/>
</dbReference>
<evidence type="ECO:0000256" key="1">
    <source>
        <dbReference type="SAM" id="SignalP"/>
    </source>
</evidence>
<evidence type="ECO:0000313" key="2">
    <source>
        <dbReference type="EMBL" id="MBB4663123.1"/>
    </source>
</evidence>
<sequence>MHTRFGWHGRLAVALGLTASLAVAAPAVAAPTVSVSGGTTTLRLDGKTVRALRRAGVAVSASKPAKLRGGTVSFPVSGGSIDPATAKGTLKHRGGLTLKMGRRKLALTAITLNSGKGTFTAKAGKKSVAFASVKGGKVSRDGFATSVAGYRVAISKKGAAALNKALGGRAFKAGAKLGTAGSKPSSNEIALDRGTTTLAFVPQVAGALRQAGATIAPVAPATADAATGAISFPVTSGTLNARSLFGTIRHGGGLGIGSFTLTDLAIQISAKPTLSTNLGTIADLDVSALRSDVDPQTRTVSLEGVGIRVNQLAATTLDAAFFGSRGVLEAGATIATGSLQATAR</sequence>